<protein>
    <submittedName>
        <fullName evidence="1">Uncharacterized protein</fullName>
    </submittedName>
</protein>
<dbReference type="AlphaFoldDB" id="A0A975Y4C5"/>
<dbReference type="KEGG" id="rsin:B6N60_01728"/>
<gene>
    <name evidence="1" type="ORF">B6N60_01728</name>
</gene>
<dbReference type="EMBL" id="CP021056">
    <property type="protein sequence ID" value="QXE23039.1"/>
    <property type="molecule type" value="Genomic_DNA"/>
</dbReference>
<keyword evidence="2" id="KW-1185">Reference proteome</keyword>
<proteinExistence type="predicted"/>
<evidence type="ECO:0000313" key="2">
    <source>
        <dbReference type="Proteomes" id="UP000683511"/>
    </source>
</evidence>
<reference evidence="1" key="1">
    <citation type="submission" date="2017-04" db="EMBL/GenBank/DDBJ databases">
        <title>Genome deletions in a multicellular cyanobacterial endosymbiont for morphological adaptation in marine diatoms.</title>
        <authorList>
            <person name="Wang Y."/>
            <person name="Gao H."/>
            <person name="Li R."/>
            <person name="Xu X."/>
        </authorList>
    </citation>
    <scope>NUCLEOTIDE SEQUENCE</scope>
    <source>
        <strain evidence="1">FACHB 800</strain>
    </source>
</reference>
<evidence type="ECO:0000313" key="1">
    <source>
        <dbReference type="EMBL" id="QXE23039.1"/>
    </source>
</evidence>
<accession>A0A975Y4C5</accession>
<organism evidence="1 2">
    <name type="scientific">Richelia sinica FACHB-800</name>
    <dbReference type="NCBI Taxonomy" id="1357546"/>
    <lineage>
        <taxon>Bacteria</taxon>
        <taxon>Bacillati</taxon>
        <taxon>Cyanobacteriota</taxon>
        <taxon>Cyanophyceae</taxon>
        <taxon>Nostocales</taxon>
        <taxon>Nostocaceae</taxon>
        <taxon>Richelia</taxon>
    </lineage>
</organism>
<dbReference type="Proteomes" id="UP000683511">
    <property type="component" value="Chromosome"/>
</dbReference>
<name>A0A975Y4C5_9NOST</name>
<sequence>MSVVLKLKNLSNTGNLASKNRFLHLYFDVLLEFWQDILVDRCKTLMEGYRRS</sequence>